<dbReference type="AlphaFoldDB" id="A0A182WM50"/>
<feature type="chain" id="PRO_5008141624" description="Lipase domain-containing protein" evidence="5">
    <location>
        <begin position="19"/>
        <end position="314"/>
    </location>
</feature>
<dbReference type="Pfam" id="PF00151">
    <property type="entry name" value="Lipase"/>
    <property type="match status" value="1"/>
</dbReference>
<dbReference type="SUPFAM" id="SSF53474">
    <property type="entry name" value="alpha/beta-Hydrolases"/>
    <property type="match status" value="1"/>
</dbReference>
<feature type="domain" description="Lipase" evidence="6">
    <location>
        <begin position="51"/>
        <end position="267"/>
    </location>
</feature>
<dbReference type="GO" id="GO:0017171">
    <property type="term" value="F:serine hydrolase activity"/>
    <property type="evidence" value="ECO:0007669"/>
    <property type="project" value="TreeGrafter"/>
</dbReference>
<comment type="similarity">
    <text evidence="2 4">Belongs to the AB hydrolase superfamily. Lipase family.</text>
</comment>
<proteinExistence type="inferred from homology"/>
<dbReference type="Gene3D" id="3.40.50.1820">
    <property type="entry name" value="alpha/beta hydrolase"/>
    <property type="match status" value="1"/>
</dbReference>
<reference evidence="8" key="1">
    <citation type="submission" date="2013-03" db="EMBL/GenBank/DDBJ databases">
        <title>The Genome Sequence of Anopheles minimus MINIMUS1.</title>
        <authorList>
            <consortium name="The Broad Institute Genomics Platform"/>
            <person name="Neafsey D.E."/>
            <person name="Walton C."/>
            <person name="Walker B."/>
            <person name="Young S.K."/>
            <person name="Zeng Q."/>
            <person name="Gargeya S."/>
            <person name="Fitzgerald M."/>
            <person name="Haas B."/>
            <person name="Abouelleil A."/>
            <person name="Allen A.W."/>
            <person name="Alvarado L."/>
            <person name="Arachchi H.M."/>
            <person name="Berlin A.M."/>
            <person name="Chapman S.B."/>
            <person name="Gainer-Dewar J."/>
            <person name="Goldberg J."/>
            <person name="Griggs A."/>
            <person name="Gujja S."/>
            <person name="Hansen M."/>
            <person name="Howarth C."/>
            <person name="Imamovic A."/>
            <person name="Ireland A."/>
            <person name="Larimer J."/>
            <person name="McCowan C."/>
            <person name="Murphy C."/>
            <person name="Pearson M."/>
            <person name="Poon T.W."/>
            <person name="Priest M."/>
            <person name="Roberts A."/>
            <person name="Saif S."/>
            <person name="Shea T."/>
            <person name="Sisk P."/>
            <person name="Sykes S."/>
            <person name="Wortman J."/>
            <person name="Nusbaum C."/>
            <person name="Birren B."/>
        </authorList>
    </citation>
    <scope>NUCLEOTIDE SEQUENCE [LARGE SCALE GENOMIC DNA]</scope>
    <source>
        <strain evidence="8">MINIMUS1</strain>
    </source>
</reference>
<accession>A0A182WM50</accession>
<dbReference type="InterPro" id="IPR033906">
    <property type="entry name" value="Lipase_N"/>
</dbReference>
<evidence type="ECO:0000256" key="2">
    <source>
        <dbReference type="ARBA" id="ARBA00010701"/>
    </source>
</evidence>
<dbReference type="PRINTS" id="PR00821">
    <property type="entry name" value="TAGLIPASE"/>
</dbReference>
<protein>
    <recommendedName>
        <fullName evidence="6">Lipase domain-containing protein</fullName>
    </recommendedName>
</protein>
<keyword evidence="5" id="KW-0732">Signal</keyword>
<dbReference type="CDD" id="cd00707">
    <property type="entry name" value="Pancreat_lipase_like"/>
    <property type="match status" value="1"/>
</dbReference>
<dbReference type="STRING" id="112268.A0A182WM50"/>
<comment type="subcellular location">
    <subcellularLocation>
        <location evidence="1">Secreted</location>
    </subcellularLocation>
</comment>
<dbReference type="PANTHER" id="PTHR11610">
    <property type="entry name" value="LIPASE"/>
    <property type="match status" value="1"/>
</dbReference>
<dbReference type="InterPro" id="IPR029058">
    <property type="entry name" value="AB_hydrolase_fold"/>
</dbReference>
<evidence type="ECO:0000313" key="7">
    <source>
        <dbReference type="EnsemblMetazoa" id="AMIN011481-PA"/>
    </source>
</evidence>
<dbReference type="GO" id="GO:0005615">
    <property type="term" value="C:extracellular space"/>
    <property type="evidence" value="ECO:0007669"/>
    <property type="project" value="TreeGrafter"/>
</dbReference>
<reference evidence="7" key="2">
    <citation type="submission" date="2020-05" db="UniProtKB">
        <authorList>
            <consortium name="EnsemblMetazoa"/>
        </authorList>
    </citation>
    <scope>IDENTIFICATION</scope>
    <source>
        <strain evidence="7">MINIMUS1</strain>
    </source>
</reference>
<dbReference type="EnsemblMetazoa" id="AMIN011481-RA">
    <property type="protein sequence ID" value="AMIN011481-PA"/>
    <property type="gene ID" value="AMIN011481"/>
</dbReference>
<dbReference type="PANTHER" id="PTHR11610:SF173">
    <property type="entry name" value="LIPASE DOMAIN-CONTAINING PROTEIN-RELATED"/>
    <property type="match status" value="1"/>
</dbReference>
<feature type="signal peptide" evidence="5">
    <location>
        <begin position="1"/>
        <end position="18"/>
    </location>
</feature>
<organism evidence="7 8">
    <name type="scientific">Anopheles minimus</name>
    <dbReference type="NCBI Taxonomy" id="112268"/>
    <lineage>
        <taxon>Eukaryota</taxon>
        <taxon>Metazoa</taxon>
        <taxon>Ecdysozoa</taxon>
        <taxon>Arthropoda</taxon>
        <taxon>Hexapoda</taxon>
        <taxon>Insecta</taxon>
        <taxon>Pterygota</taxon>
        <taxon>Neoptera</taxon>
        <taxon>Endopterygota</taxon>
        <taxon>Diptera</taxon>
        <taxon>Nematocera</taxon>
        <taxon>Culicoidea</taxon>
        <taxon>Culicidae</taxon>
        <taxon>Anophelinae</taxon>
        <taxon>Anopheles</taxon>
    </lineage>
</organism>
<dbReference type="VEuPathDB" id="VectorBase:AMIN011481"/>
<evidence type="ECO:0000256" key="1">
    <source>
        <dbReference type="ARBA" id="ARBA00004613"/>
    </source>
</evidence>
<sequence length="314" mass="34463">MGALVGNVFVLLFALARANYDKELSEVKLYFFAPSLNQEQDVESFEPPPEIDLRRQLKVLIHGWNAERNHFSILPIRTAYLVQDAHNLLVADWAPVANLLYPTARDLVLPVSERIGSILRNFIERVGIDQSQVHIIGHSLGAHIAGNVGRSFGGKLPRVTALDPAGPLFEPDSPDAVGPDAAQFVDVIHTDGQTLGEDNVRGHADFYPNYGLSSQPGCETLDIVTLHGCSHLRATGFYAESIPLPNNFIACACSWEEISRMEDICLPDLRETSSRECVPMGEGLDPSARGTFYTRTSRVPPFGLGYYTMSGVSI</sequence>
<keyword evidence="3" id="KW-0964">Secreted</keyword>
<keyword evidence="8" id="KW-1185">Reference proteome</keyword>
<dbReference type="Proteomes" id="UP000075920">
    <property type="component" value="Unassembled WGS sequence"/>
</dbReference>
<dbReference type="GO" id="GO:0016042">
    <property type="term" value="P:lipid catabolic process"/>
    <property type="evidence" value="ECO:0007669"/>
    <property type="project" value="TreeGrafter"/>
</dbReference>
<name>A0A182WM50_9DIPT</name>
<dbReference type="InterPro" id="IPR013818">
    <property type="entry name" value="Lipase"/>
</dbReference>
<dbReference type="GO" id="GO:0016298">
    <property type="term" value="F:lipase activity"/>
    <property type="evidence" value="ECO:0007669"/>
    <property type="project" value="InterPro"/>
</dbReference>
<evidence type="ECO:0000259" key="6">
    <source>
        <dbReference type="Pfam" id="PF00151"/>
    </source>
</evidence>
<evidence type="ECO:0000256" key="4">
    <source>
        <dbReference type="RuleBase" id="RU004262"/>
    </source>
</evidence>
<evidence type="ECO:0000256" key="5">
    <source>
        <dbReference type="SAM" id="SignalP"/>
    </source>
</evidence>
<dbReference type="InterPro" id="IPR000734">
    <property type="entry name" value="TAG_lipase"/>
</dbReference>
<evidence type="ECO:0000256" key="3">
    <source>
        <dbReference type="ARBA" id="ARBA00022525"/>
    </source>
</evidence>
<evidence type="ECO:0000313" key="8">
    <source>
        <dbReference type="Proteomes" id="UP000075920"/>
    </source>
</evidence>